<dbReference type="CDD" id="cd15539">
    <property type="entry name" value="PHD1_AIRE"/>
    <property type="match status" value="1"/>
</dbReference>
<evidence type="ECO:0000256" key="1">
    <source>
        <dbReference type="ARBA" id="ARBA00004123"/>
    </source>
</evidence>
<dbReference type="Gene3D" id="3.30.40.10">
    <property type="entry name" value="Zinc/RING finger domain, C3HC4 (zinc finger)"/>
    <property type="match status" value="1"/>
</dbReference>
<dbReference type="InterPro" id="IPR056511">
    <property type="entry name" value="IDM1_C"/>
</dbReference>
<dbReference type="PANTHER" id="PTHR46508:SF2">
    <property type="entry name" value="INCREASED DNA METHYLATION 1"/>
    <property type="match status" value="1"/>
</dbReference>
<gene>
    <name evidence="9" type="ORF">G2W53_020786</name>
</gene>
<evidence type="ECO:0000256" key="5">
    <source>
        <dbReference type="ARBA" id="ARBA00023242"/>
    </source>
</evidence>
<keyword evidence="4" id="KW-0862">Zinc</keyword>
<evidence type="ECO:0000256" key="6">
    <source>
        <dbReference type="PROSITE-ProRule" id="PRU00146"/>
    </source>
</evidence>
<evidence type="ECO:0000256" key="2">
    <source>
        <dbReference type="ARBA" id="ARBA00022723"/>
    </source>
</evidence>
<dbReference type="PANTHER" id="PTHR46508">
    <property type="entry name" value="PHD FINGER FAMILY PROTEIN"/>
    <property type="match status" value="1"/>
</dbReference>
<dbReference type="OrthoDB" id="429143at2759"/>
<accession>A0A834TI54</accession>
<protein>
    <submittedName>
        <fullName evidence="9">Increased DNA methylation 1 isoform X1</fullName>
    </submittedName>
</protein>
<dbReference type="InterPro" id="IPR016181">
    <property type="entry name" value="Acyl_CoA_acyltransferase"/>
</dbReference>
<comment type="subcellular location">
    <subcellularLocation>
        <location evidence="1">Nucleus</location>
    </subcellularLocation>
</comment>
<evidence type="ECO:0000259" key="7">
    <source>
        <dbReference type="PROSITE" id="PS50016"/>
    </source>
</evidence>
<dbReference type="InterPro" id="IPR000182">
    <property type="entry name" value="GNAT_dom"/>
</dbReference>
<proteinExistence type="predicted"/>
<dbReference type="EMBL" id="JAAIUW010000007">
    <property type="protein sequence ID" value="KAF7822642.1"/>
    <property type="molecule type" value="Genomic_DNA"/>
</dbReference>
<dbReference type="GO" id="GO:0016747">
    <property type="term" value="F:acyltransferase activity, transferring groups other than amino-acyl groups"/>
    <property type="evidence" value="ECO:0007669"/>
    <property type="project" value="InterPro"/>
</dbReference>
<dbReference type="GO" id="GO:0005634">
    <property type="term" value="C:nucleus"/>
    <property type="evidence" value="ECO:0007669"/>
    <property type="project" value="UniProtKB-SubCell"/>
</dbReference>
<keyword evidence="3 6" id="KW-0863">Zinc-finger</keyword>
<evidence type="ECO:0000256" key="4">
    <source>
        <dbReference type="ARBA" id="ARBA00022833"/>
    </source>
</evidence>
<dbReference type="SMART" id="SM00249">
    <property type="entry name" value="PHD"/>
    <property type="match status" value="2"/>
</dbReference>
<dbReference type="InterPro" id="IPR019787">
    <property type="entry name" value="Znf_PHD-finger"/>
</dbReference>
<keyword evidence="5" id="KW-0539">Nucleus</keyword>
<feature type="domain" description="N-acetyltransferase" evidence="8">
    <location>
        <begin position="1080"/>
        <end position="1242"/>
    </location>
</feature>
<dbReference type="Pfam" id="PF00628">
    <property type="entry name" value="PHD"/>
    <property type="match status" value="1"/>
</dbReference>
<name>A0A834TI54_9FABA</name>
<dbReference type="PROSITE" id="PS50016">
    <property type="entry name" value="ZF_PHD_2"/>
    <property type="match status" value="1"/>
</dbReference>
<reference evidence="9" key="1">
    <citation type="submission" date="2020-09" db="EMBL/GenBank/DDBJ databases">
        <title>Genome-Enabled Discovery of Anthraquinone Biosynthesis in Senna tora.</title>
        <authorList>
            <person name="Kang S.-H."/>
            <person name="Pandey R.P."/>
            <person name="Lee C.-M."/>
            <person name="Sim J.-S."/>
            <person name="Jeong J.-T."/>
            <person name="Choi B.-S."/>
            <person name="Jung M."/>
            <person name="Ginzburg D."/>
            <person name="Zhao K."/>
            <person name="Won S.Y."/>
            <person name="Oh T.-J."/>
            <person name="Yu Y."/>
            <person name="Kim N.-H."/>
            <person name="Lee O.R."/>
            <person name="Lee T.-H."/>
            <person name="Bashyal P."/>
            <person name="Kim T.-S."/>
            <person name="Lee W.-H."/>
            <person name="Kawkins C."/>
            <person name="Kim C.-K."/>
            <person name="Kim J.S."/>
            <person name="Ahn B.O."/>
            <person name="Rhee S.Y."/>
            <person name="Sohng J.K."/>
        </authorList>
    </citation>
    <scope>NUCLEOTIDE SEQUENCE</scope>
    <source>
        <tissue evidence="9">Leaf</tissue>
    </source>
</reference>
<evidence type="ECO:0000313" key="10">
    <source>
        <dbReference type="Proteomes" id="UP000634136"/>
    </source>
</evidence>
<keyword evidence="10" id="KW-1185">Reference proteome</keyword>
<evidence type="ECO:0000256" key="3">
    <source>
        <dbReference type="ARBA" id="ARBA00022771"/>
    </source>
</evidence>
<evidence type="ECO:0000259" key="8">
    <source>
        <dbReference type="PROSITE" id="PS51186"/>
    </source>
</evidence>
<organism evidence="9 10">
    <name type="scientific">Senna tora</name>
    <dbReference type="NCBI Taxonomy" id="362788"/>
    <lineage>
        <taxon>Eukaryota</taxon>
        <taxon>Viridiplantae</taxon>
        <taxon>Streptophyta</taxon>
        <taxon>Embryophyta</taxon>
        <taxon>Tracheophyta</taxon>
        <taxon>Spermatophyta</taxon>
        <taxon>Magnoliopsida</taxon>
        <taxon>eudicotyledons</taxon>
        <taxon>Gunneridae</taxon>
        <taxon>Pentapetalae</taxon>
        <taxon>rosids</taxon>
        <taxon>fabids</taxon>
        <taxon>Fabales</taxon>
        <taxon>Fabaceae</taxon>
        <taxon>Caesalpinioideae</taxon>
        <taxon>Cassia clade</taxon>
        <taxon>Senna</taxon>
    </lineage>
</organism>
<dbReference type="InterPro" id="IPR032308">
    <property type="entry name" value="TDBD"/>
</dbReference>
<dbReference type="Pfam" id="PF23209">
    <property type="entry name" value="IDM1_C"/>
    <property type="match status" value="1"/>
</dbReference>
<dbReference type="Proteomes" id="UP000634136">
    <property type="component" value="Unassembled WGS sequence"/>
</dbReference>
<comment type="caution">
    <text evidence="9">The sequence shown here is derived from an EMBL/GenBank/DDBJ whole genome shotgun (WGS) entry which is preliminary data.</text>
</comment>
<dbReference type="Pfam" id="PF16135">
    <property type="entry name" value="TDBD"/>
    <property type="match status" value="1"/>
</dbReference>
<evidence type="ECO:0000313" key="9">
    <source>
        <dbReference type="EMBL" id="KAF7822642.1"/>
    </source>
</evidence>
<dbReference type="InterPro" id="IPR013083">
    <property type="entry name" value="Znf_RING/FYVE/PHD"/>
</dbReference>
<sequence length="1507" mass="167798">MLLSKEIEDLCDDNFEGSNDERRIFTEVFFGKDIVQSSQRCLVTGVINFECESTKNTITSFCSSNENSLISPSSSKFMHPEEDYDVIQHCKETVLGFMPERFNHEGQNDEDANVKRMKFSLHELPCSRSNLEKVLSSATLSKEFVTDMSCAAVNYDSKPISFRLVESSKHGVISSCYLLKHNTTLNKRTVKDDLYVTNCKKNSANGNFAKEVASSKVVASPVSQESFANRLVVTSPSITAVEKYGSHLSSDMDISNLSLDSPTKKSHRDVLHFRSVQLLMMAGWSIEKRKRPCRRHVESVYRTPEGRPVREFKKAWKLCGQFLSVDKYNLVQEDCKEWADISQFWSDLSSALTNVEKEMNQSEPAATLAYQWWLLDPFVAVVFIKKQIGALKKGEIVKVTRTILSSQYKIACTGIGSCQEDTSASFDQKHDLAFLFDSSTATGSTITPSVLNYHTCSQKTGDENILGCEQTVNGIVKLPTCESVSIGNEEDLYIGSQCRKMPVNGSSSMGVVSSSDYGSGFNGAQSSTCTFDVLTTSGNSNCIFEGLKVNTSHESKIRKFESSDDQCLEDLFEKNKRVGDVPTDKSEEKDVSIEGQVQNLLGYLKEPLNSQSQGVSHGLVHYHDSEAVQQSDFGEQEGGKSSIAFVLETDNPGSTPDATPKKKIRRKCKKVSEIKHSMFYESDLMGSTVTDEVQLLNGEARGSQVEFEEGNEYPVDDAENRGTHGKPSSINSFQQHIGKTNAKSGKTCRKYDSVTEKPKSSRCQIEDDDLLVSAIFKKKGFISKTTRGSSKSKSSKSKTWRKLKNQKGHCRLLPRNLGNAGKRIKDGKRYYLGPRTVLSWLIDNGIISLNDVIQYRNLKDNAVVKDGRITRDGIICKCCSKLLALSEFKFHAGFRLNRPCLNLFMESGELFTLCLLQAWSAEYKARKSGNQAVKADDDDKNDDSCGLCGDGGELICCDNCPSAFHLACLSTQEIPEGNWYCPNCTCRICENFVNDKEASGDYDALQCVQCEHKYHGKCLNGRDKPEEEVSHTWFCDSRCQEVYSGLQSRVGFVNHVADGFSWMLLRCIHDDQKVHSTQWLALKALCNTKIAVALTIMEECFLSMVDPRTGIDMIPHVLYNWGSDFARLNFQGFYTVVLEKQDVLISVASIRVHGTTVAEMPLIATCSRYRRQGMCRLLVSAIEEMLVSLKVAKLVIAAIPDLVETWTKGFRFKPVSDIEKQRLNKINLMVFPGTVLLEKPLFKEEKIEAERGPCEPSTLATDDTTEVGVCFKGMAKSEAEQICSENYTDYGAESLQHTGNASTDVIVAKSETEQVCGENYTGYGAESLPQDVKHTSNDEIGAKSESEHVCSKNFPDYRAGCETGIDDCTLAVEKSLGSEETSEVSSYLREEKIMSFLKQSGGSEKSIEVNNMQELRISRKLEITNGSIQQYSGKCCTNKDGTESGGRITKDMKIKLGEDQENALQGPFLQLSCKTVLGSNFDLDSKMESSGMYDETQHSQKVCELNE</sequence>
<keyword evidence="2" id="KW-0479">Metal-binding</keyword>
<feature type="domain" description="PHD-type" evidence="7">
    <location>
        <begin position="942"/>
        <end position="987"/>
    </location>
</feature>
<dbReference type="PROSITE" id="PS51186">
    <property type="entry name" value="GNAT"/>
    <property type="match status" value="1"/>
</dbReference>
<dbReference type="InterPro" id="IPR001965">
    <property type="entry name" value="Znf_PHD"/>
</dbReference>
<dbReference type="InterPro" id="IPR011011">
    <property type="entry name" value="Znf_FYVE_PHD"/>
</dbReference>
<dbReference type="SUPFAM" id="SSF55729">
    <property type="entry name" value="Acyl-CoA N-acyltransferases (Nat)"/>
    <property type="match status" value="1"/>
</dbReference>
<dbReference type="SUPFAM" id="SSF57903">
    <property type="entry name" value="FYVE/PHD zinc finger"/>
    <property type="match status" value="1"/>
</dbReference>
<dbReference type="GO" id="GO:0008270">
    <property type="term" value="F:zinc ion binding"/>
    <property type="evidence" value="ECO:0007669"/>
    <property type="project" value="UniProtKB-KW"/>
</dbReference>